<feature type="transmembrane region" description="Helical" evidence="7">
    <location>
        <begin position="21"/>
        <end position="43"/>
    </location>
</feature>
<dbReference type="PANTHER" id="PTHR42718">
    <property type="entry name" value="MAJOR FACILITATOR SUPERFAMILY MULTIDRUG TRANSPORTER MFSC"/>
    <property type="match status" value="1"/>
</dbReference>
<feature type="transmembrane region" description="Helical" evidence="7">
    <location>
        <begin position="207"/>
        <end position="226"/>
    </location>
</feature>
<evidence type="ECO:0000256" key="7">
    <source>
        <dbReference type="SAM" id="Phobius"/>
    </source>
</evidence>
<evidence type="ECO:0000256" key="4">
    <source>
        <dbReference type="ARBA" id="ARBA00022692"/>
    </source>
</evidence>
<gene>
    <name evidence="9" type="ORF">HMPREF2128_06285</name>
</gene>
<proteinExistence type="predicted"/>
<organism evidence="9 10">
    <name type="scientific">Pseudoglutamicibacter albus DNF00011</name>
    <dbReference type="NCBI Taxonomy" id="1401063"/>
    <lineage>
        <taxon>Bacteria</taxon>
        <taxon>Bacillati</taxon>
        <taxon>Actinomycetota</taxon>
        <taxon>Actinomycetes</taxon>
        <taxon>Micrococcales</taxon>
        <taxon>Micrococcaceae</taxon>
        <taxon>Pseudoglutamicibacter</taxon>
    </lineage>
</organism>
<name>A0A095YDN4_9MICC</name>
<protein>
    <submittedName>
        <fullName evidence="9">MFS transporter</fullName>
    </submittedName>
</protein>
<evidence type="ECO:0000256" key="5">
    <source>
        <dbReference type="ARBA" id="ARBA00022989"/>
    </source>
</evidence>
<keyword evidence="6 7" id="KW-0472">Membrane</keyword>
<dbReference type="GO" id="GO:0022857">
    <property type="term" value="F:transmembrane transporter activity"/>
    <property type="evidence" value="ECO:0007669"/>
    <property type="project" value="InterPro"/>
</dbReference>
<feature type="transmembrane region" description="Helical" evidence="7">
    <location>
        <begin position="232"/>
        <end position="251"/>
    </location>
</feature>
<dbReference type="InterPro" id="IPR011701">
    <property type="entry name" value="MFS"/>
</dbReference>
<dbReference type="EMBL" id="JRNH01000019">
    <property type="protein sequence ID" value="KGF20226.1"/>
    <property type="molecule type" value="Genomic_DNA"/>
</dbReference>
<keyword evidence="4 7" id="KW-0812">Transmembrane</keyword>
<dbReference type="Proteomes" id="UP000053528">
    <property type="component" value="Unassembled WGS sequence"/>
</dbReference>
<keyword evidence="5 7" id="KW-1133">Transmembrane helix</keyword>
<feature type="transmembrane region" description="Helical" evidence="7">
    <location>
        <begin position="58"/>
        <end position="75"/>
    </location>
</feature>
<dbReference type="PROSITE" id="PS50850">
    <property type="entry name" value="MFS"/>
    <property type="match status" value="1"/>
</dbReference>
<feature type="domain" description="Major facilitator superfamily (MFS) profile" evidence="8">
    <location>
        <begin position="21"/>
        <end position="503"/>
    </location>
</feature>
<evidence type="ECO:0000259" key="8">
    <source>
        <dbReference type="PROSITE" id="PS50850"/>
    </source>
</evidence>
<evidence type="ECO:0000256" key="1">
    <source>
        <dbReference type="ARBA" id="ARBA00004651"/>
    </source>
</evidence>
<feature type="transmembrane region" description="Helical" evidence="7">
    <location>
        <begin position="479"/>
        <end position="499"/>
    </location>
</feature>
<feature type="transmembrane region" description="Helical" evidence="7">
    <location>
        <begin position="145"/>
        <end position="165"/>
    </location>
</feature>
<evidence type="ECO:0000256" key="2">
    <source>
        <dbReference type="ARBA" id="ARBA00022448"/>
    </source>
</evidence>
<feature type="transmembrane region" description="Helical" evidence="7">
    <location>
        <begin position="308"/>
        <end position="329"/>
    </location>
</feature>
<accession>A0A095YDN4</accession>
<sequence>MSPQYGKYEQLIPSARRRWAALALLMIVVLLVSVDNSVMVLALPEIAVELHANATEQLWVLDIYPLVLAGLLVPMGNLGDRIGRRRIMMIGAVGFAVVSGIAAFSVSPMMLIVFRALQAVFGAALMPATLSLIRNIFPDPRERTTAVAIWAATFSAGAALGPIIGGLLLNFFWWGSVLLMAVPILLPFLIGAPLLLPESKDPNPGPLDVVSIALAMATLLPLTYGIKTLPQQLWVGLAAIAFALAVGFVFVRRQLGADIPFLDVRLLSRKAFALPLIINLLAMFSLVGFLYYLSQHLQLIEGRSPAEAALFMLPGMVMTVLAGLGVVPVARKTGPVAAMVAGLLCSALAYGILAVFVGRGDWVPMVAFLLIGAGAGMAETLSNDFVLTAVPSEKAGAASAMSETAYEFGTVMGAAVLGGLLNALYTAHLVPPAALSQAQGEQAASSLAAAHDVAAGLPHERAAELLQAASHAFDSGVTVTATVAGVLALAVSIAVYFGLRTPRDAK</sequence>
<evidence type="ECO:0000313" key="9">
    <source>
        <dbReference type="EMBL" id="KGF20226.1"/>
    </source>
</evidence>
<feature type="transmembrane region" description="Helical" evidence="7">
    <location>
        <begin position="362"/>
        <end position="383"/>
    </location>
</feature>
<evidence type="ECO:0000256" key="6">
    <source>
        <dbReference type="ARBA" id="ARBA00023136"/>
    </source>
</evidence>
<dbReference type="RefSeq" id="WP_035756260.1">
    <property type="nucleotide sequence ID" value="NZ_JRNH01000019.1"/>
</dbReference>
<evidence type="ECO:0000256" key="3">
    <source>
        <dbReference type="ARBA" id="ARBA00022475"/>
    </source>
</evidence>
<feature type="transmembrane region" description="Helical" evidence="7">
    <location>
        <begin position="336"/>
        <end position="356"/>
    </location>
</feature>
<feature type="transmembrane region" description="Helical" evidence="7">
    <location>
        <begin position="171"/>
        <end position="195"/>
    </location>
</feature>
<reference evidence="9 10" key="1">
    <citation type="submission" date="2014-07" db="EMBL/GenBank/DDBJ databases">
        <authorList>
            <person name="McCorrison J."/>
            <person name="Sanka R."/>
            <person name="Torralba M."/>
            <person name="Gillis M."/>
            <person name="Haft D.H."/>
            <person name="Methe B."/>
            <person name="Sutton G."/>
            <person name="Nelson K.E."/>
        </authorList>
    </citation>
    <scope>NUCLEOTIDE SEQUENCE [LARGE SCALE GENOMIC DNA]</scope>
    <source>
        <strain evidence="9 10">DNF00011</strain>
    </source>
</reference>
<comment type="subcellular location">
    <subcellularLocation>
        <location evidence="1">Cell membrane</location>
        <topology evidence="1">Multi-pass membrane protein</topology>
    </subcellularLocation>
</comment>
<dbReference type="PANTHER" id="PTHR42718:SF47">
    <property type="entry name" value="METHYL VIOLOGEN RESISTANCE PROTEIN SMVA"/>
    <property type="match status" value="1"/>
</dbReference>
<dbReference type="Gene3D" id="1.20.1250.20">
    <property type="entry name" value="MFS general substrate transporter like domains"/>
    <property type="match status" value="1"/>
</dbReference>
<comment type="caution">
    <text evidence="9">The sequence shown here is derived from an EMBL/GenBank/DDBJ whole genome shotgun (WGS) entry which is preliminary data.</text>
</comment>
<dbReference type="Pfam" id="PF07690">
    <property type="entry name" value="MFS_1"/>
    <property type="match status" value="1"/>
</dbReference>
<keyword evidence="2" id="KW-0813">Transport</keyword>
<dbReference type="CDD" id="cd17321">
    <property type="entry name" value="MFS_MMR_MDR_like"/>
    <property type="match status" value="1"/>
</dbReference>
<keyword evidence="3" id="KW-1003">Cell membrane</keyword>
<feature type="transmembrane region" description="Helical" evidence="7">
    <location>
        <begin position="87"/>
        <end position="106"/>
    </location>
</feature>
<evidence type="ECO:0000313" key="10">
    <source>
        <dbReference type="Proteomes" id="UP000053528"/>
    </source>
</evidence>
<dbReference type="GO" id="GO:0005886">
    <property type="term" value="C:plasma membrane"/>
    <property type="evidence" value="ECO:0007669"/>
    <property type="project" value="UniProtKB-SubCell"/>
</dbReference>
<feature type="transmembrane region" description="Helical" evidence="7">
    <location>
        <begin position="404"/>
        <end position="425"/>
    </location>
</feature>
<dbReference type="InterPro" id="IPR020846">
    <property type="entry name" value="MFS_dom"/>
</dbReference>
<dbReference type="AlphaFoldDB" id="A0A095YDN4"/>
<feature type="transmembrane region" description="Helical" evidence="7">
    <location>
        <begin position="272"/>
        <end position="293"/>
    </location>
</feature>
<feature type="transmembrane region" description="Helical" evidence="7">
    <location>
        <begin position="112"/>
        <end position="133"/>
    </location>
</feature>
<dbReference type="SUPFAM" id="SSF103473">
    <property type="entry name" value="MFS general substrate transporter"/>
    <property type="match status" value="1"/>
</dbReference>
<dbReference type="InterPro" id="IPR036259">
    <property type="entry name" value="MFS_trans_sf"/>
</dbReference>